<dbReference type="InterPro" id="IPR052399">
    <property type="entry name" value="Phage_Baseplate_Assmbl_Protein"/>
</dbReference>
<protein>
    <submittedName>
        <fullName evidence="5">Baseplate J like protein</fullName>
    </submittedName>
</protein>
<organism evidence="5">
    <name type="scientific">Siphoviridae sp. ctjdk2</name>
    <dbReference type="NCBI Taxonomy" id="2825635"/>
    <lineage>
        <taxon>Viruses</taxon>
        <taxon>Duplodnaviria</taxon>
        <taxon>Heunggongvirae</taxon>
        <taxon>Uroviricota</taxon>
        <taxon>Caudoviricetes</taxon>
    </lineage>
</organism>
<dbReference type="PANTHER" id="PTHR37829:SF3">
    <property type="entry name" value="PROTEIN JAYE-RELATED"/>
    <property type="match status" value="1"/>
</dbReference>
<dbReference type="Pfam" id="PF26079">
    <property type="entry name" value="Baseplate_J_C"/>
    <property type="match status" value="1"/>
</dbReference>
<dbReference type="PANTHER" id="PTHR37829">
    <property type="entry name" value="PHAGE-LIKE ELEMENT PBSX PROTEIN XKDT"/>
    <property type="match status" value="1"/>
</dbReference>
<dbReference type="InterPro" id="IPR006949">
    <property type="entry name" value="Barrel_Baseplate_J-like"/>
</dbReference>
<accession>A0A8S5UKU1</accession>
<evidence type="ECO:0000313" key="5">
    <source>
        <dbReference type="EMBL" id="DAF95095.1"/>
    </source>
</evidence>
<dbReference type="InterPro" id="IPR058531">
    <property type="entry name" value="Baseplate_J_M"/>
</dbReference>
<proteinExistence type="inferred from homology"/>
<reference evidence="5" key="1">
    <citation type="journal article" date="2021" name="Proc. Natl. Acad. Sci. U.S.A.">
        <title>A Catalog of Tens of Thousands of Viruses from Human Metagenomes Reveals Hidden Associations with Chronic Diseases.</title>
        <authorList>
            <person name="Tisza M.J."/>
            <person name="Buck C.B."/>
        </authorList>
    </citation>
    <scope>NUCLEOTIDE SEQUENCE</scope>
    <source>
        <strain evidence="5">Ctjdk2</strain>
    </source>
</reference>
<dbReference type="EMBL" id="BK016103">
    <property type="protein sequence ID" value="DAF95095.1"/>
    <property type="molecule type" value="Genomic_DNA"/>
</dbReference>
<comment type="similarity">
    <text evidence="1">Belongs to the Mu gp47/PBSX XkdT family.</text>
</comment>
<evidence type="ECO:0000259" key="3">
    <source>
        <dbReference type="Pfam" id="PF26078"/>
    </source>
</evidence>
<feature type="domain" description="Baseplate J-like central" evidence="3">
    <location>
        <begin position="191"/>
        <end position="261"/>
    </location>
</feature>
<dbReference type="Pfam" id="PF04865">
    <property type="entry name" value="Baseplate_J"/>
    <property type="match status" value="1"/>
</dbReference>
<dbReference type="InterPro" id="IPR058530">
    <property type="entry name" value="Baseplate_J-like_C"/>
</dbReference>
<evidence type="ECO:0000256" key="1">
    <source>
        <dbReference type="ARBA" id="ARBA00038087"/>
    </source>
</evidence>
<dbReference type="Pfam" id="PF26078">
    <property type="entry name" value="Baseplate_J_M"/>
    <property type="match status" value="1"/>
</dbReference>
<name>A0A8S5UKU1_9CAUD</name>
<evidence type="ECO:0000259" key="4">
    <source>
        <dbReference type="Pfam" id="PF26079"/>
    </source>
</evidence>
<feature type="domain" description="Baseplate protein J-like barrel" evidence="2">
    <location>
        <begin position="85"/>
        <end position="170"/>
    </location>
</feature>
<sequence length="355" mass="37539">MEELNAIYERMRAIFAEEAGFVPNDGCDAMVRLYALASEVQSLLAQADWVLDQSFPQTAVGQYLDYHAETRALTRLPAAKAAGVLRFSAPSAAVTDYEIEQGSVAMTSGGVRFETTEKAVLLKGETYVDVPASAVEAGASGNAIAGAIHLMSVYPVGITQCVNPEAFSGGSDEESDEKLRERVLASYKRLPNGANAAFYEQEAMSFPNVAAAKAVGRARGIGTVDVYVSTHAGAPDEKLLGEIEAVLQKKREIAVDVEVKAPTEKTVNMSAELTAEQGWTMQEITDAATAALQAYFTGERLGEAVYTAKLASILYGVEGVKNCHLLTPSADVSVSATELPVLGTVTITEIGAGEA</sequence>
<evidence type="ECO:0000259" key="2">
    <source>
        <dbReference type="Pfam" id="PF04865"/>
    </source>
</evidence>
<feature type="domain" description="Baseplate J-like C-terminal" evidence="4">
    <location>
        <begin position="267"/>
        <end position="348"/>
    </location>
</feature>